<dbReference type="CDD" id="cd02511">
    <property type="entry name" value="Beta4Glucosyltransferase"/>
    <property type="match status" value="1"/>
</dbReference>
<name>A0A0G0JCG9_9BACT</name>
<keyword evidence="1" id="KW-0472">Membrane</keyword>
<organism evidence="2 3">
    <name type="scientific">Candidatus Nomurabacteria bacterium GW2011_GWB1_37_5</name>
    <dbReference type="NCBI Taxonomy" id="1618742"/>
    <lineage>
        <taxon>Bacteria</taxon>
        <taxon>Candidatus Nomuraibacteriota</taxon>
    </lineage>
</organism>
<feature type="transmembrane region" description="Helical" evidence="1">
    <location>
        <begin position="170"/>
        <end position="189"/>
    </location>
</feature>
<keyword evidence="2" id="KW-0808">Transferase</keyword>
<reference evidence="2 3" key="1">
    <citation type="journal article" date="2015" name="Nature">
        <title>rRNA introns, odd ribosomes, and small enigmatic genomes across a large radiation of phyla.</title>
        <authorList>
            <person name="Brown C.T."/>
            <person name="Hug L.A."/>
            <person name="Thomas B.C."/>
            <person name="Sharon I."/>
            <person name="Castelle C.J."/>
            <person name="Singh A."/>
            <person name="Wilkins M.J."/>
            <person name="Williams K.H."/>
            <person name="Banfield J.F."/>
        </authorList>
    </citation>
    <scope>NUCLEOTIDE SEQUENCE [LARGE SCALE GENOMIC DNA]</scope>
</reference>
<sequence>NSDNPSMFHINKQKALDACTGEWILQLDADEMVSEKLREEIISVISLKKATTGYYIPRRNYFLGHWLRKGGQYPDYVIRLFQRRKGRFPCKSVHEQIEIDGTVGYLKNPLLHYSYRTLAEYWKKADAYTSLTAQEMVENQVPKNIKSWVRYEWMKPTFTFMSLFLRHKGFMDGIYGLLFALFSALHYSIAYSKYLRLK</sequence>
<dbReference type="SUPFAM" id="SSF53448">
    <property type="entry name" value="Nucleotide-diphospho-sugar transferases"/>
    <property type="match status" value="1"/>
</dbReference>
<gene>
    <name evidence="2" type="ORF">US50_C0047G0006</name>
</gene>
<dbReference type="EMBL" id="LBTF01000047">
    <property type="protein sequence ID" value="KKQ34479.1"/>
    <property type="molecule type" value="Genomic_DNA"/>
</dbReference>
<dbReference type="InterPro" id="IPR029044">
    <property type="entry name" value="Nucleotide-diphossugar_trans"/>
</dbReference>
<evidence type="ECO:0000256" key="1">
    <source>
        <dbReference type="SAM" id="Phobius"/>
    </source>
</evidence>
<dbReference type="AlphaFoldDB" id="A0A0G0JCG9"/>
<proteinExistence type="predicted"/>
<accession>A0A0G0JCG9</accession>
<keyword evidence="1" id="KW-0812">Transmembrane</keyword>
<comment type="caution">
    <text evidence="2">The sequence shown here is derived from an EMBL/GenBank/DDBJ whole genome shotgun (WGS) entry which is preliminary data.</text>
</comment>
<feature type="non-terminal residue" evidence="2">
    <location>
        <position position="1"/>
    </location>
</feature>
<dbReference type="PANTHER" id="PTHR43630">
    <property type="entry name" value="POLY-BETA-1,6-N-ACETYL-D-GLUCOSAMINE SYNTHASE"/>
    <property type="match status" value="1"/>
</dbReference>
<dbReference type="Proteomes" id="UP000033876">
    <property type="component" value="Unassembled WGS sequence"/>
</dbReference>
<evidence type="ECO:0000313" key="2">
    <source>
        <dbReference type="EMBL" id="KKQ34479.1"/>
    </source>
</evidence>
<protein>
    <submittedName>
        <fullName evidence="2">Glycosyl transferase family 2</fullName>
    </submittedName>
</protein>
<evidence type="ECO:0000313" key="3">
    <source>
        <dbReference type="Proteomes" id="UP000033876"/>
    </source>
</evidence>
<keyword evidence="1" id="KW-1133">Transmembrane helix</keyword>
<dbReference type="PANTHER" id="PTHR43630:SF2">
    <property type="entry name" value="GLYCOSYLTRANSFERASE"/>
    <property type="match status" value="1"/>
</dbReference>
<dbReference type="GO" id="GO:0016740">
    <property type="term" value="F:transferase activity"/>
    <property type="evidence" value="ECO:0007669"/>
    <property type="project" value="UniProtKB-KW"/>
</dbReference>